<dbReference type="RefSeq" id="WP_076382335.1">
    <property type="nucleotide sequence ID" value="NZ_AP017422.1"/>
</dbReference>
<dbReference type="Pfam" id="PF14322">
    <property type="entry name" value="SusD-like_3"/>
    <property type="match status" value="1"/>
</dbReference>
<dbReference type="PROSITE" id="PS51257">
    <property type="entry name" value="PROKAR_LIPOPROTEIN"/>
    <property type="match status" value="1"/>
</dbReference>
<dbReference type="AlphaFoldDB" id="A0A173MC18"/>
<dbReference type="InterPro" id="IPR033985">
    <property type="entry name" value="SusD-like_N"/>
</dbReference>
<sequence length="474" mass="53758">MRLVKLLVFLFILFSLGSCKKWLQVQPEDSSTDEQMYSSAAAIGDVMNGIYLQMADDRIYGRNLTLDKLDLFAQRYYELTAVDAYYYYYSSRSYTTSSVKSNIAGIWSKMYTTIGNVNLFITNLDKYGARHVDATTLRQYYGAAYGLRAFMHFDLLRLFGPVYSSVTTSKLAIPYYTSYDGQTQNILTAEEVIGKIQADLDSAESYLANDPILTSNSIANLNNYRFNYYAVKALEARVYQWIGDKEKALAAARTVIEAQDKFAWITLSKLTNSDNPDRKFFSETIFNVFNSSLYDTHDKIFSSDLSSSLILATGEENQVDKIFEGNMADYRYVYSWPYPTSGSVSFRTFVKYKDISDADSDSSYHARFAIPLMRTSEMYYIAAECETDMNSALDYLNKVRHNRGLASDVSDYSLLGSELAKEYQKEFYGEGQLWYYYKRTGATSIASPNVTSGKAAVALTEYVLPIPDAESTGR</sequence>
<dbReference type="STRING" id="477680.SAMN05421788_11345"/>
<keyword evidence="3" id="KW-1185">Reference proteome</keyword>
<dbReference type="SUPFAM" id="SSF48452">
    <property type="entry name" value="TPR-like"/>
    <property type="match status" value="1"/>
</dbReference>
<dbReference type="Gene3D" id="1.25.40.390">
    <property type="match status" value="1"/>
</dbReference>
<feature type="domain" description="SusD-like N-terminal" evidence="1">
    <location>
        <begin position="21"/>
        <end position="239"/>
    </location>
</feature>
<accession>A0A173MC18</accession>
<proteinExistence type="predicted"/>
<dbReference type="OrthoDB" id="1097962at2"/>
<dbReference type="Gene3D" id="2.20.20.130">
    <property type="match status" value="1"/>
</dbReference>
<reference evidence="3" key="1">
    <citation type="submission" date="2017-01" db="EMBL/GenBank/DDBJ databases">
        <authorList>
            <person name="Varghese N."/>
            <person name="Submissions S."/>
        </authorList>
    </citation>
    <scope>NUCLEOTIDE SEQUENCE [LARGE SCALE GENOMIC DNA]</scope>
    <source>
        <strain evidence="3">DSM 21054</strain>
    </source>
</reference>
<protein>
    <submittedName>
        <fullName evidence="2">SusD family protein</fullName>
    </submittedName>
</protein>
<organism evidence="2 3">
    <name type="scientific">Filimonas lacunae</name>
    <dbReference type="NCBI Taxonomy" id="477680"/>
    <lineage>
        <taxon>Bacteria</taxon>
        <taxon>Pseudomonadati</taxon>
        <taxon>Bacteroidota</taxon>
        <taxon>Chitinophagia</taxon>
        <taxon>Chitinophagales</taxon>
        <taxon>Chitinophagaceae</taxon>
        <taxon>Filimonas</taxon>
    </lineage>
</organism>
<dbReference type="KEGG" id="fln:FLA_1006"/>
<name>A0A173MC18_9BACT</name>
<dbReference type="EMBL" id="FTOR01000013">
    <property type="protein sequence ID" value="SIT33673.1"/>
    <property type="molecule type" value="Genomic_DNA"/>
</dbReference>
<dbReference type="GO" id="GO:0009279">
    <property type="term" value="C:cell outer membrane"/>
    <property type="evidence" value="ECO:0007669"/>
    <property type="project" value="UniProtKB-SubCell"/>
</dbReference>
<gene>
    <name evidence="2" type="ORF">SAMN05421788_11345</name>
</gene>
<evidence type="ECO:0000259" key="1">
    <source>
        <dbReference type="Pfam" id="PF14322"/>
    </source>
</evidence>
<dbReference type="Proteomes" id="UP000186917">
    <property type="component" value="Unassembled WGS sequence"/>
</dbReference>
<evidence type="ECO:0000313" key="3">
    <source>
        <dbReference type="Proteomes" id="UP000186917"/>
    </source>
</evidence>
<dbReference type="InterPro" id="IPR011990">
    <property type="entry name" value="TPR-like_helical_dom_sf"/>
</dbReference>
<evidence type="ECO:0000313" key="2">
    <source>
        <dbReference type="EMBL" id="SIT33673.1"/>
    </source>
</evidence>
<dbReference type="Gene3D" id="1.25.40.900">
    <property type="match status" value="1"/>
</dbReference>